<dbReference type="RefSeq" id="WP_007659500.1">
    <property type="nucleotide sequence ID" value="NZ_FTNM01000001.1"/>
</dbReference>
<feature type="domain" description="CAAX prenyl protease 2/Lysostaphin resistance protein A-like" evidence="2">
    <location>
        <begin position="167"/>
        <end position="254"/>
    </location>
</feature>
<feature type="transmembrane region" description="Helical" evidence="1">
    <location>
        <begin position="167"/>
        <end position="190"/>
    </location>
</feature>
<evidence type="ECO:0000259" key="2">
    <source>
        <dbReference type="Pfam" id="PF02517"/>
    </source>
</evidence>
<feature type="transmembrane region" description="Helical" evidence="1">
    <location>
        <begin position="202"/>
        <end position="222"/>
    </location>
</feature>
<dbReference type="GO" id="GO:0080120">
    <property type="term" value="P:CAAX-box protein maturation"/>
    <property type="evidence" value="ECO:0007669"/>
    <property type="project" value="UniProtKB-ARBA"/>
</dbReference>
<dbReference type="AlphaFoldDB" id="A0A1N6UHJ2"/>
<feature type="transmembrane region" description="Helical" evidence="1">
    <location>
        <begin position="242"/>
        <end position="262"/>
    </location>
</feature>
<keyword evidence="4" id="KW-1185">Reference proteome</keyword>
<dbReference type="PANTHER" id="PTHR36435:SF1">
    <property type="entry name" value="CAAX AMINO TERMINAL PROTEASE FAMILY PROTEIN"/>
    <property type="match status" value="1"/>
</dbReference>
<dbReference type="InterPro" id="IPR052710">
    <property type="entry name" value="CAAX_protease"/>
</dbReference>
<dbReference type="OrthoDB" id="1523022at2"/>
<dbReference type="PANTHER" id="PTHR36435">
    <property type="entry name" value="SLR1288 PROTEIN"/>
    <property type="match status" value="1"/>
</dbReference>
<evidence type="ECO:0000313" key="4">
    <source>
        <dbReference type="Proteomes" id="UP000185924"/>
    </source>
</evidence>
<keyword evidence="1" id="KW-0472">Membrane</keyword>
<name>A0A1N6UHJ2_9BACT</name>
<gene>
    <name evidence="3" type="ORF">SAMN05421545_0886</name>
</gene>
<feature type="transmembrane region" description="Helical" evidence="1">
    <location>
        <begin position="106"/>
        <end position="127"/>
    </location>
</feature>
<dbReference type="InterPro" id="IPR003675">
    <property type="entry name" value="Rce1/LyrA-like_dom"/>
</dbReference>
<keyword evidence="1" id="KW-0812">Transmembrane</keyword>
<sequence>MKGFISEDRHPLLVLLLLLAFMLGGYFVASFLYLVLVNAVLGIEVMDLTNLLANPTEHPEAADALLLFQGLVQFCSFVLGPLLMLRLAGVNIDHYLNWKKLPLPTILLLAGFLVVFIMPANSLIINWNAELSLPDFMKGFEEWARAKEDELAELTKLIANFGTFPRLLMGLLVIAVIPAIGEELVFRGILQRQVHRWSGNAHVAVWVAAIIFSAIHVQFFGFVPRVLLGALFGYLYLWSGNIWVPIVAHFFNNGFTVFLLYLQQTGAIDFNVESTEPMPIMTILISAVLSAALIYYLYKQFMLTPTRPESIAEAADERRNQ</sequence>
<dbReference type="EMBL" id="FTNM01000001">
    <property type="protein sequence ID" value="SIQ65060.1"/>
    <property type="molecule type" value="Genomic_DNA"/>
</dbReference>
<feature type="transmembrane region" description="Helical" evidence="1">
    <location>
        <begin position="278"/>
        <end position="298"/>
    </location>
</feature>
<protein>
    <recommendedName>
        <fullName evidence="2">CAAX prenyl protease 2/Lysostaphin resistance protein A-like domain-containing protein</fullName>
    </recommendedName>
</protein>
<dbReference type="GO" id="GO:0004175">
    <property type="term" value="F:endopeptidase activity"/>
    <property type="evidence" value="ECO:0007669"/>
    <property type="project" value="UniProtKB-ARBA"/>
</dbReference>
<feature type="transmembrane region" description="Helical" evidence="1">
    <location>
        <begin position="61"/>
        <end position="85"/>
    </location>
</feature>
<reference evidence="4" key="1">
    <citation type="submission" date="2017-01" db="EMBL/GenBank/DDBJ databases">
        <authorList>
            <person name="Varghese N."/>
            <person name="Submissions S."/>
        </authorList>
    </citation>
    <scope>NUCLEOTIDE SEQUENCE [LARGE SCALE GENOMIC DNA]</scope>
    <source>
        <strain evidence="4">DM9</strain>
    </source>
</reference>
<dbReference type="Pfam" id="PF02517">
    <property type="entry name" value="Rce1-like"/>
    <property type="match status" value="1"/>
</dbReference>
<evidence type="ECO:0000256" key="1">
    <source>
        <dbReference type="SAM" id="Phobius"/>
    </source>
</evidence>
<evidence type="ECO:0000313" key="3">
    <source>
        <dbReference type="EMBL" id="SIQ65060.1"/>
    </source>
</evidence>
<feature type="transmembrane region" description="Helical" evidence="1">
    <location>
        <begin position="12"/>
        <end position="41"/>
    </location>
</feature>
<organism evidence="3 4">
    <name type="scientific">Pontibacter lucknowensis</name>
    <dbReference type="NCBI Taxonomy" id="1077936"/>
    <lineage>
        <taxon>Bacteria</taxon>
        <taxon>Pseudomonadati</taxon>
        <taxon>Bacteroidota</taxon>
        <taxon>Cytophagia</taxon>
        <taxon>Cytophagales</taxon>
        <taxon>Hymenobacteraceae</taxon>
        <taxon>Pontibacter</taxon>
    </lineage>
</organism>
<dbReference type="STRING" id="1077936.SAMN05421545_0886"/>
<proteinExistence type="predicted"/>
<accession>A0A1N6UHJ2</accession>
<dbReference type="Proteomes" id="UP000185924">
    <property type="component" value="Unassembled WGS sequence"/>
</dbReference>
<keyword evidence="1" id="KW-1133">Transmembrane helix</keyword>